<dbReference type="InterPro" id="IPR007527">
    <property type="entry name" value="Znf_SWIM"/>
</dbReference>
<comment type="caution">
    <text evidence="2">The sequence shown here is derived from an EMBL/GenBank/DDBJ whole genome shotgun (WGS) entry which is preliminary data.</text>
</comment>
<organism evidence="2 3">
    <name type="scientific">Stephania japonica</name>
    <dbReference type="NCBI Taxonomy" id="461633"/>
    <lineage>
        <taxon>Eukaryota</taxon>
        <taxon>Viridiplantae</taxon>
        <taxon>Streptophyta</taxon>
        <taxon>Embryophyta</taxon>
        <taxon>Tracheophyta</taxon>
        <taxon>Spermatophyta</taxon>
        <taxon>Magnoliopsida</taxon>
        <taxon>Ranunculales</taxon>
        <taxon>Menispermaceae</taxon>
        <taxon>Menispermoideae</taxon>
        <taxon>Cissampelideae</taxon>
        <taxon>Stephania</taxon>
    </lineage>
</organism>
<dbReference type="PANTHER" id="PTHR33977:SF2">
    <property type="entry name" value="OS09G0309100 PROTEIN"/>
    <property type="match status" value="1"/>
</dbReference>
<dbReference type="AlphaFoldDB" id="A0AAP0E8K8"/>
<dbReference type="PANTHER" id="PTHR33977">
    <property type="entry name" value="ZINC ION BINDING PROTEIN"/>
    <property type="match status" value="1"/>
</dbReference>
<evidence type="ECO:0000313" key="3">
    <source>
        <dbReference type="Proteomes" id="UP001417504"/>
    </source>
</evidence>
<evidence type="ECO:0000313" key="2">
    <source>
        <dbReference type="EMBL" id="KAK9084563.1"/>
    </source>
</evidence>
<protein>
    <recommendedName>
        <fullName evidence="1">SWIM-type domain-containing protein</fullName>
    </recommendedName>
</protein>
<proteinExistence type="predicted"/>
<feature type="domain" description="SWIM-type" evidence="1">
    <location>
        <begin position="147"/>
        <end position="176"/>
    </location>
</feature>
<gene>
    <name evidence="2" type="ORF">Sjap_024974</name>
</gene>
<dbReference type="GO" id="GO:0008270">
    <property type="term" value="F:zinc ion binding"/>
    <property type="evidence" value="ECO:0007669"/>
    <property type="project" value="InterPro"/>
</dbReference>
<sequence length="222" mass="25648">MTSLQMWTPARTFVGPTVRPECTRTSILPEMWLGTMKSYPLASQEASSAIEAYHLKLKQKLYDDSHLDSLQRVDWLVYKLTTELHSSYWLDRYADESDSFQNVKEEYISSTSWHRAQQIPDDAVVFDQKDHLFVNVTSQSDITMARTVWNPGSEFAFCDCCWSMSGNLCKHIIKVNMICNNQPGHVDSMSFHSFRDVLTRLWQKPPDYSIALEISGLDKQYA</sequence>
<dbReference type="EMBL" id="JBBNAE010000011">
    <property type="protein sequence ID" value="KAK9084563.1"/>
    <property type="molecule type" value="Genomic_DNA"/>
</dbReference>
<keyword evidence="3" id="KW-1185">Reference proteome</keyword>
<accession>A0AAP0E8K8</accession>
<dbReference type="Proteomes" id="UP001417504">
    <property type="component" value="Unassembled WGS sequence"/>
</dbReference>
<name>A0AAP0E8K8_9MAGN</name>
<reference evidence="2 3" key="1">
    <citation type="submission" date="2024-01" db="EMBL/GenBank/DDBJ databases">
        <title>Genome assemblies of Stephania.</title>
        <authorList>
            <person name="Yang L."/>
        </authorList>
    </citation>
    <scope>NUCLEOTIDE SEQUENCE [LARGE SCALE GENOMIC DNA]</scope>
    <source>
        <strain evidence="2">QJT</strain>
        <tissue evidence="2">Leaf</tissue>
    </source>
</reference>
<evidence type="ECO:0000259" key="1">
    <source>
        <dbReference type="Pfam" id="PF04434"/>
    </source>
</evidence>
<dbReference type="Pfam" id="PF04434">
    <property type="entry name" value="SWIM"/>
    <property type="match status" value="1"/>
</dbReference>